<protein>
    <submittedName>
        <fullName evidence="1">Uncharacterized protein</fullName>
    </submittedName>
</protein>
<dbReference type="Proteomes" id="UP000324222">
    <property type="component" value="Unassembled WGS sequence"/>
</dbReference>
<dbReference type="SUPFAM" id="SSF56436">
    <property type="entry name" value="C-type lectin-like"/>
    <property type="match status" value="1"/>
</dbReference>
<keyword evidence="2" id="KW-1185">Reference proteome</keyword>
<name>A0A5B7J8U1_PORTR</name>
<gene>
    <name evidence="1" type="ORF">E2C01_088292</name>
</gene>
<reference evidence="1 2" key="1">
    <citation type="submission" date="2019-05" db="EMBL/GenBank/DDBJ databases">
        <title>Another draft genome of Portunus trituberculatus and its Hox gene families provides insights of decapod evolution.</title>
        <authorList>
            <person name="Jeong J.-H."/>
            <person name="Song I."/>
            <person name="Kim S."/>
            <person name="Choi T."/>
            <person name="Kim D."/>
            <person name="Ryu S."/>
            <person name="Kim W."/>
        </authorList>
    </citation>
    <scope>NUCLEOTIDE SEQUENCE [LARGE SCALE GENOMIC DNA]</scope>
    <source>
        <tissue evidence="1">Muscle</tissue>
    </source>
</reference>
<accession>A0A5B7J8U1</accession>
<dbReference type="OrthoDB" id="6377932at2759"/>
<proteinExistence type="predicted"/>
<evidence type="ECO:0000313" key="1">
    <source>
        <dbReference type="EMBL" id="MPC93170.1"/>
    </source>
</evidence>
<dbReference type="EMBL" id="VSRR010093871">
    <property type="protein sequence ID" value="MPC93170.1"/>
    <property type="molecule type" value="Genomic_DNA"/>
</dbReference>
<sequence>MLYVAGFEPTRGRLPDLTLTTLPTMPPPPSYTWKSVYKQSYLIPSIIPIHKIITTNNITRSYTKMSQQYKYLSTLNLFYSAVTCPENYEIVGVLCYKLIASSSPEPTFLDALATCNTEGSGLAHPTNISQLNKLAEFIANNVDWSAHDVADVAIGLNVA</sequence>
<dbReference type="AlphaFoldDB" id="A0A5B7J8U1"/>
<comment type="caution">
    <text evidence="1">The sequence shown here is derived from an EMBL/GenBank/DDBJ whole genome shotgun (WGS) entry which is preliminary data.</text>
</comment>
<dbReference type="Gene3D" id="3.10.100.10">
    <property type="entry name" value="Mannose-Binding Protein A, subunit A"/>
    <property type="match status" value="1"/>
</dbReference>
<evidence type="ECO:0000313" key="2">
    <source>
        <dbReference type="Proteomes" id="UP000324222"/>
    </source>
</evidence>
<dbReference type="InterPro" id="IPR016186">
    <property type="entry name" value="C-type_lectin-like/link_sf"/>
</dbReference>
<dbReference type="InterPro" id="IPR016187">
    <property type="entry name" value="CTDL_fold"/>
</dbReference>
<organism evidence="1 2">
    <name type="scientific">Portunus trituberculatus</name>
    <name type="common">Swimming crab</name>
    <name type="synonym">Neptunus trituberculatus</name>
    <dbReference type="NCBI Taxonomy" id="210409"/>
    <lineage>
        <taxon>Eukaryota</taxon>
        <taxon>Metazoa</taxon>
        <taxon>Ecdysozoa</taxon>
        <taxon>Arthropoda</taxon>
        <taxon>Crustacea</taxon>
        <taxon>Multicrustacea</taxon>
        <taxon>Malacostraca</taxon>
        <taxon>Eumalacostraca</taxon>
        <taxon>Eucarida</taxon>
        <taxon>Decapoda</taxon>
        <taxon>Pleocyemata</taxon>
        <taxon>Brachyura</taxon>
        <taxon>Eubrachyura</taxon>
        <taxon>Portunoidea</taxon>
        <taxon>Portunidae</taxon>
        <taxon>Portuninae</taxon>
        <taxon>Portunus</taxon>
    </lineage>
</organism>